<keyword evidence="1" id="KW-0732">Signal</keyword>
<keyword evidence="4" id="KW-1185">Reference proteome</keyword>
<protein>
    <recommendedName>
        <fullName evidence="2">DUF547 domain-containing protein</fullName>
    </recommendedName>
</protein>
<name>A0A011QPS8_ACCRE</name>
<feature type="chain" id="PRO_5001463384" description="DUF547 domain-containing protein" evidence="1">
    <location>
        <begin position="32"/>
        <end position="281"/>
    </location>
</feature>
<sequence>MKNWTSWRAGAKWTQRILALALLGLSFSATAAFDHSHAAWTALLKRHVVLIDGGKASQVDYAGLARERPALTAYLESLSAVQRAHFESWPKVRQLAFLINAYNAFTVDLILGRYPDLQSIRDLGNIVFNSPWKQKFFSLFGEPRHLDWIEHELIRKPGAYDDPRIHFAVNCASLGCPMLREEAFVGERLDEQLEQQTRRFLADRTRNRYEPRTATLMVSPIFDWYGKDFQAGYRGVTSLRQFLGNYADLLARTPAEQALLRQQLVGIDFLDYDWALNSVPR</sequence>
<dbReference type="InterPro" id="IPR006869">
    <property type="entry name" value="DUF547"/>
</dbReference>
<dbReference type="eggNOG" id="COG0398">
    <property type="taxonomic scope" value="Bacteria"/>
</dbReference>
<evidence type="ECO:0000259" key="2">
    <source>
        <dbReference type="Pfam" id="PF04784"/>
    </source>
</evidence>
<organism evidence="3 4">
    <name type="scientific">Accumulibacter regalis</name>
    <dbReference type="NCBI Taxonomy" id="522306"/>
    <lineage>
        <taxon>Bacteria</taxon>
        <taxon>Pseudomonadati</taxon>
        <taxon>Pseudomonadota</taxon>
        <taxon>Betaproteobacteria</taxon>
        <taxon>Candidatus Accumulibacter</taxon>
    </lineage>
</organism>
<accession>A0A011QPS8</accession>
<dbReference type="PATRIC" id="fig|1454004.3.peg.125"/>
<comment type="caution">
    <text evidence="3">The sequence shown here is derived from an EMBL/GenBank/DDBJ whole genome shotgun (WGS) entry which is preliminary data.</text>
</comment>
<feature type="domain" description="DUF547" evidence="2">
    <location>
        <begin position="87"/>
        <end position="201"/>
    </location>
</feature>
<evidence type="ECO:0000256" key="1">
    <source>
        <dbReference type="SAM" id="SignalP"/>
    </source>
</evidence>
<dbReference type="EMBL" id="JEMY01000001">
    <property type="protein sequence ID" value="EXI91307.1"/>
    <property type="molecule type" value="Genomic_DNA"/>
</dbReference>
<evidence type="ECO:0000313" key="3">
    <source>
        <dbReference type="EMBL" id="EXI91307.1"/>
    </source>
</evidence>
<dbReference type="STRING" id="1454004.AW11_00118"/>
<evidence type="ECO:0000313" key="4">
    <source>
        <dbReference type="Proteomes" id="UP000022141"/>
    </source>
</evidence>
<reference evidence="3" key="1">
    <citation type="submission" date="2014-02" db="EMBL/GenBank/DDBJ databases">
        <title>Expanding our view of genomic diversity in Candidatus Accumulibacter clades.</title>
        <authorList>
            <person name="Skennerton C.T."/>
            <person name="Barr J.J."/>
            <person name="Slater F.R."/>
            <person name="Bond P.L."/>
            <person name="Tyson G.W."/>
        </authorList>
    </citation>
    <scope>NUCLEOTIDE SEQUENCE [LARGE SCALE GENOMIC DNA]</scope>
</reference>
<dbReference type="Pfam" id="PF04784">
    <property type="entry name" value="DUF547"/>
    <property type="match status" value="1"/>
</dbReference>
<dbReference type="GO" id="GO:0009055">
    <property type="term" value="F:electron transfer activity"/>
    <property type="evidence" value="ECO:0007669"/>
    <property type="project" value="TreeGrafter"/>
</dbReference>
<gene>
    <name evidence="3" type="ORF">AW11_00118</name>
</gene>
<dbReference type="AlphaFoldDB" id="A0A011QPS8"/>
<dbReference type="PANTHER" id="PTHR34386">
    <property type="entry name" value="GLUTAREDOXIN"/>
    <property type="match status" value="1"/>
</dbReference>
<dbReference type="InterPro" id="IPR051548">
    <property type="entry name" value="Grx-like_ET"/>
</dbReference>
<feature type="signal peptide" evidence="1">
    <location>
        <begin position="1"/>
        <end position="31"/>
    </location>
</feature>
<dbReference type="Proteomes" id="UP000022141">
    <property type="component" value="Unassembled WGS sequence"/>
</dbReference>
<dbReference type="GO" id="GO:0045454">
    <property type="term" value="P:cell redox homeostasis"/>
    <property type="evidence" value="ECO:0007669"/>
    <property type="project" value="TreeGrafter"/>
</dbReference>
<proteinExistence type="predicted"/>
<dbReference type="PANTHER" id="PTHR34386:SF1">
    <property type="entry name" value="GLUTAREDOXIN-LIKE PROTEIN NRDH"/>
    <property type="match status" value="1"/>
</dbReference>